<accession>A0A443RW93</accession>
<dbReference type="SUPFAM" id="SSF53649">
    <property type="entry name" value="Alkaline phosphatase-like"/>
    <property type="match status" value="1"/>
</dbReference>
<feature type="domain" description="Sulfatase N-terminal" evidence="6">
    <location>
        <begin position="13"/>
        <end position="162"/>
    </location>
</feature>
<keyword evidence="4" id="KW-0106">Calcium</keyword>
<reference evidence="7 8" key="1">
    <citation type="journal article" date="2018" name="Gigascience">
        <title>Genomes of trombidid mites reveal novel predicted allergens and laterally-transferred genes associated with secondary metabolism.</title>
        <authorList>
            <person name="Dong X."/>
            <person name="Chaisiri K."/>
            <person name="Xia D."/>
            <person name="Armstrong S.D."/>
            <person name="Fang Y."/>
            <person name="Donnelly M.J."/>
            <person name="Kadowaki T."/>
            <person name="McGarry J.W."/>
            <person name="Darby A.C."/>
            <person name="Makepeace B.L."/>
        </authorList>
    </citation>
    <scope>NUCLEOTIDE SEQUENCE [LARGE SCALE GENOMIC DNA]</scope>
    <source>
        <strain evidence="7">UoL-UT</strain>
    </source>
</reference>
<evidence type="ECO:0000256" key="2">
    <source>
        <dbReference type="ARBA" id="ARBA00008779"/>
    </source>
</evidence>
<evidence type="ECO:0000256" key="3">
    <source>
        <dbReference type="ARBA" id="ARBA00022723"/>
    </source>
</evidence>
<evidence type="ECO:0000313" key="7">
    <source>
        <dbReference type="EMBL" id="RWS19642.1"/>
    </source>
</evidence>
<dbReference type="PANTHER" id="PTHR10342:SF273">
    <property type="entry name" value="RE14504P"/>
    <property type="match status" value="1"/>
</dbReference>
<evidence type="ECO:0000259" key="6">
    <source>
        <dbReference type="Pfam" id="PF00884"/>
    </source>
</evidence>
<dbReference type="VEuPathDB" id="VectorBase:LDEU012398"/>
<keyword evidence="5" id="KW-0325">Glycoprotein</keyword>
<name>A0A443RW93_9ACAR</name>
<organism evidence="7 8">
    <name type="scientific">Leptotrombidium deliense</name>
    <dbReference type="NCBI Taxonomy" id="299467"/>
    <lineage>
        <taxon>Eukaryota</taxon>
        <taxon>Metazoa</taxon>
        <taxon>Ecdysozoa</taxon>
        <taxon>Arthropoda</taxon>
        <taxon>Chelicerata</taxon>
        <taxon>Arachnida</taxon>
        <taxon>Acari</taxon>
        <taxon>Acariformes</taxon>
        <taxon>Trombidiformes</taxon>
        <taxon>Prostigmata</taxon>
        <taxon>Anystina</taxon>
        <taxon>Parasitengona</taxon>
        <taxon>Trombiculoidea</taxon>
        <taxon>Trombiculidae</taxon>
        <taxon>Leptotrombidium</taxon>
    </lineage>
</organism>
<dbReference type="InterPro" id="IPR000917">
    <property type="entry name" value="Sulfatase_N"/>
</dbReference>
<dbReference type="Gene3D" id="3.40.720.10">
    <property type="entry name" value="Alkaline Phosphatase, subunit A"/>
    <property type="match status" value="1"/>
</dbReference>
<keyword evidence="3" id="KW-0479">Metal-binding</keyword>
<gene>
    <name evidence="7" type="ORF">B4U80_00637</name>
</gene>
<evidence type="ECO:0000313" key="8">
    <source>
        <dbReference type="Proteomes" id="UP000288716"/>
    </source>
</evidence>
<protein>
    <submittedName>
        <fullName evidence="7">Arylsulfatase B-like protein</fullName>
    </submittedName>
</protein>
<dbReference type="GO" id="GO:0008484">
    <property type="term" value="F:sulfuric ester hydrolase activity"/>
    <property type="evidence" value="ECO:0007669"/>
    <property type="project" value="InterPro"/>
</dbReference>
<dbReference type="STRING" id="299467.A0A443RW93"/>
<evidence type="ECO:0000256" key="4">
    <source>
        <dbReference type="ARBA" id="ARBA00022837"/>
    </source>
</evidence>
<dbReference type="EMBL" id="NCKV01024069">
    <property type="protein sequence ID" value="RWS19642.1"/>
    <property type="molecule type" value="Genomic_DNA"/>
</dbReference>
<evidence type="ECO:0000256" key="5">
    <source>
        <dbReference type="ARBA" id="ARBA00023180"/>
    </source>
</evidence>
<sequence>MRLQFFAIIARYRNSGDPFFLLFAPQAVHTGNDYSVLQAPQSFVDRFPGIRDHRRRVFAGMLSALDDSVGEIFEELSKSEAINNTIIVFTTDNGGATGGTEFRVDNSVGSNWPLRGVKYTLWEGGIKGVAFVWSRLLNYSRYEFNNLMHIQDWLPTLYTAAGGQSSQLRSTIDGIDFWDVLSNKKQTELRTEILHNIDDIWGVYALRYKDYKLIYGTVFNGVLDSWFKPPELQSEHSENEIVSE</sequence>
<dbReference type="Pfam" id="PF00884">
    <property type="entry name" value="Sulfatase"/>
    <property type="match status" value="1"/>
</dbReference>
<dbReference type="InterPro" id="IPR017850">
    <property type="entry name" value="Alkaline_phosphatase_core_sf"/>
</dbReference>
<feature type="non-terminal residue" evidence="7">
    <location>
        <position position="244"/>
    </location>
</feature>
<evidence type="ECO:0000256" key="1">
    <source>
        <dbReference type="ARBA" id="ARBA00001913"/>
    </source>
</evidence>
<dbReference type="Proteomes" id="UP000288716">
    <property type="component" value="Unassembled WGS sequence"/>
</dbReference>
<dbReference type="PANTHER" id="PTHR10342">
    <property type="entry name" value="ARYLSULFATASE"/>
    <property type="match status" value="1"/>
</dbReference>
<dbReference type="AlphaFoldDB" id="A0A443RW93"/>
<keyword evidence="8" id="KW-1185">Reference proteome</keyword>
<comment type="caution">
    <text evidence="7">The sequence shown here is derived from an EMBL/GenBank/DDBJ whole genome shotgun (WGS) entry which is preliminary data.</text>
</comment>
<comment type="cofactor">
    <cofactor evidence="1">
        <name>Ca(2+)</name>
        <dbReference type="ChEBI" id="CHEBI:29108"/>
    </cofactor>
</comment>
<dbReference type="OrthoDB" id="103349at2759"/>
<proteinExistence type="inferred from homology"/>
<comment type="similarity">
    <text evidence="2">Belongs to the sulfatase family.</text>
</comment>
<dbReference type="GO" id="GO:0046872">
    <property type="term" value="F:metal ion binding"/>
    <property type="evidence" value="ECO:0007669"/>
    <property type="project" value="UniProtKB-KW"/>
</dbReference>
<dbReference type="InterPro" id="IPR047115">
    <property type="entry name" value="ARSB"/>
</dbReference>